<protein>
    <submittedName>
        <fullName evidence="1">WD40-repeat-containing domain protein</fullName>
    </submittedName>
</protein>
<organism evidence="1 2">
    <name type="scientific">Irpex rosettiformis</name>
    <dbReference type="NCBI Taxonomy" id="378272"/>
    <lineage>
        <taxon>Eukaryota</taxon>
        <taxon>Fungi</taxon>
        <taxon>Dikarya</taxon>
        <taxon>Basidiomycota</taxon>
        <taxon>Agaricomycotina</taxon>
        <taxon>Agaricomycetes</taxon>
        <taxon>Polyporales</taxon>
        <taxon>Irpicaceae</taxon>
        <taxon>Irpex</taxon>
    </lineage>
</organism>
<dbReference type="EMBL" id="MU274916">
    <property type="protein sequence ID" value="KAI0087760.1"/>
    <property type="molecule type" value="Genomic_DNA"/>
</dbReference>
<evidence type="ECO:0000313" key="1">
    <source>
        <dbReference type="EMBL" id="KAI0087760.1"/>
    </source>
</evidence>
<evidence type="ECO:0000313" key="2">
    <source>
        <dbReference type="Proteomes" id="UP001055072"/>
    </source>
</evidence>
<dbReference type="Proteomes" id="UP001055072">
    <property type="component" value="Unassembled WGS sequence"/>
</dbReference>
<proteinExistence type="predicted"/>
<keyword evidence="2" id="KW-1185">Reference proteome</keyword>
<reference evidence="1" key="1">
    <citation type="journal article" date="2021" name="Environ. Microbiol.">
        <title>Gene family expansions and transcriptome signatures uncover fungal adaptations to wood decay.</title>
        <authorList>
            <person name="Hage H."/>
            <person name="Miyauchi S."/>
            <person name="Viragh M."/>
            <person name="Drula E."/>
            <person name="Min B."/>
            <person name="Chaduli D."/>
            <person name="Navarro D."/>
            <person name="Favel A."/>
            <person name="Norest M."/>
            <person name="Lesage-Meessen L."/>
            <person name="Balint B."/>
            <person name="Merenyi Z."/>
            <person name="de Eugenio L."/>
            <person name="Morin E."/>
            <person name="Martinez A.T."/>
            <person name="Baldrian P."/>
            <person name="Stursova M."/>
            <person name="Martinez M.J."/>
            <person name="Novotny C."/>
            <person name="Magnuson J.K."/>
            <person name="Spatafora J.W."/>
            <person name="Maurice S."/>
            <person name="Pangilinan J."/>
            <person name="Andreopoulos W."/>
            <person name="LaButti K."/>
            <person name="Hundley H."/>
            <person name="Na H."/>
            <person name="Kuo A."/>
            <person name="Barry K."/>
            <person name="Lipzen A."/>
            <person name="Henrissat B."/>
            <person name="Riley R."/>
            <person name="Ahrendt S."/>
            <person name="Nagy L.G."/>
            <person name="Grigoriev I.V."/>
            <person name="Martin F."/>
            <person name="Rosso M.N."/>
        </authorList>
    </citation>
    <scope>NUCLEOTIDE SEQUENCE</scope>
    <source>
        <strain evidence="1">CBS 384.51</strain>
    </source>
</reference>
<sequence>MDYRSPLPLEFLTFGSFSSESIRKYRPNVVNGLLLQTGLPYSRVLSSHRSCVNALAISHDGKWLGSAGDDPYILLWEESTPTETIMVHTGSVRAISSHPFSDEVFLSASEDGCVILHDSRSDNRMSRAQGTLQEHAELTGVQFHPEAPDLFVTSAGNGQVCLRDVRMAFGLRSSRSNNGVVQEFVTTLAKPVLSHLARPEASSVTFDKTGSKLAVTNMGYLPTIYSLDDEYPLATCSGNYSPNGNPTPPGSRTYSNSCTMKHGSFGGPGLIFDEYYAAGSDNFCGYVWKIPSIEEMKQEREILTDAEFYQRDRSTTAFASSLSDDRYIPMQLQRPVCQLGGHKSIVNSALFHPHWPMVLTAGVERHITLHSPLSDSPCAVGLGKTSNDIRQLPPVDAEGRRRAVEALMIGPSEADSDDEGTIALFDEILRQEQDLDVFQSRRWSGVVSDPDSNDEDVQDDSDVGELPF</sequence>
<comment type="caution">
    <text evidence="1">The sequence shown here is derived from an EMBL/GenBank/DDBJ whole genome shotgun (WGS) entry which is preliminary data.</text>
</comment>
<gene>
    <name evidence="1" type="ORF">BDY19DRAFT_953047</name>
</gene>
<accession>A0ACB8U175</accession>
<name>A0ACB8U175_9APHY</name>